<evidence type="ECO:0000313" key="8">
    <source>
        <dbReference type="EMBL" id="NOU86646.1"/>
    </source>
</evidence>
<keyword evidence="5 6" id="KW-0472">Membrane</keyword>
<dbReference type="EMBL" id="WHOC01000069">
    <property type="protein sequence ID" value="NOU86646.1"/>
    <property type="molecule type" value="Genomic_DNA"/>
</dbReference>
<comment type="similarity">
    <text evidence="6">Belongs to the binding-protein-dependent transport system permease family.</text>
</comment>
<evidence type="ECO:0000256" key="2">
    <source>
        <dbReference type="ARBA" id="ARBA00022448"/>
    </source>
</evidence>
<evidence type="ECO:0000256" key="1">
    <source>
        <dbReference type="ARBA" id="ARBA00004141"/>
    </source>
</evidence>
<dbReference type="Pfam" id="PF00528">
    <property type="entry name" value="BPD_transp_1"/>
    <property type="match status" value="1"/>
</dbReference>
<dbReference type="Gene3D" id="1.10.3720.10">
    <property type="entry name" value="MetI-like"/>
    <property type="match status" value="1"/>
</dbReference>
<dbReference type="PROSITE" id="PS50928">
    <property type="entry name" value="ABC_TM1"/>
    <property type="match status" value="1"/>
</dbReference>
<gene>
    <name evidence="8" type="ORF">GC102_12800</name>
</gene>
<organism evidence="8 9">
    <name type="scientific">Paenibacillus germinis</name>
    <dbReference type="NCBI Taxonomy" id="2654979"/>
    <lineage>
        <taxon>Bacteria</taxon>
        <taxon>Bacillati</taxon>
        <taxon>Bacillota</taxon>
        <taxon>Bacilli</taxon>
        <taxon>Bacillales</taxon>
        <taxon>Paenibacillaceae</taxon>
        <taxon>Paenibacillus</taxon>
    </lineage>
</organism>
<dbReference type="InterPro" id="IPR035906">
    <property type="entry name" value="MetI-like_sf"/>
</dbReference>
<feature type="transmembrane region" description="Helical" evidence="6">
    <location>
        <begin position="228"/>
        <end position="248"/>
    </location>
</feature>
<evidence type="ECO:0000256" key="6">
    <source>
        <dbReference type="RuleBase" id="RU363032"/>
    </source>
</evidence>
<reference evidence="8 9" key="1">
    <citation type="submission" date="2019-10" db="EMBL/GenBank/DDBJ databases">
        <title>Description of Paenibacillus choica sp. nov.</title>
        <authorList>
            <person name="Carlier A."/>
            <person name="Qi S."/>
        </authorList>
    </citation>
    <scope>NUCLEOTIDE SEQUENCE [LARGE SCALE GENOMIC DNA]</scope>
    <source>
        <strain evidence="8 9">LMG 31460</strain>
    </source>
</reference>
<feature type="transmembrane region" description="Helical" evidence="6">
    <location>
        <begin position="34"/>
        <end position="61"/>
    </location>
</feature>
<evidence type="ECO:0000256" key="4">
    <source>
        <dbReference type="ARBA" id="ARBA00022989"/>
    </source>
</evidence>
<dbReference type="CDD" id="cd06261">
    <property type="entry name" value="TM_PBP2"/>
    <property type="match status" value="1"/>
</dbReference>
<evidence type="ECO:0000259" key="7">
    <source>
        <dbReference type="PROSITE" id="PS50928"/>
    </source>
</evidence>
<feature type="transmembrane region" description="Helical" evidence="6">
    <location>
        <begin position="140"/>
        <end position="165"/>
    </location>
</feature>
<protein>
    <submittedName>
        <fullName evidence="8">ABC transporter permease subunit</fullName>
    </submittedName>
</protein>
<dbReference type="SUPFAM" id="SSF161098">
    <property type="entry name" value="MetI-like"/>
    <property type="match status" value="1"/>
</dbReference>
<dbReference type="InterPro" id="IPR000515">
    <property type="entry name" value="MetI-like"/>
</dbReference>
<evidence type="ECO:0000313" key="9">
    <source>
        <dbReference type="Proteomes" id="UP000658690"/>
    </source>
</evidence>
<name>A0ABX1Z305_9BACL</name>
<sequence>MANEQASVNETTNTIKRDRKGEISFLKRLTRGKYLFVMFLPCLLYYLLFQYAPMLGIVISFKNYNLVKGIWSSDWVGLKYYAMFFQDPNSLRLIKNTFLLGIYSLLFGFAPPIILALLLNELKNALFKRFVQTVSYLPHFISNVVVVGMIVTFLSPSGGLINEIIQSFGSKPVNFMMEPALFRSIYVASGIWQSFGWGSIIYLAALSSIDPTLYEAAEIDGASRLGKMWHVTLPGIASAIVILLILNVGNITQIGFEKVYLLTNPVNLKTADILSTNVYRMGLIGGQFSYASAIGLFASIISLVFLMGTNYISRKFTETSLW</sequence>
<keyword evidence="2 6" id="KW-0813">Transport</keyword>
<evidence type="ECO:0000256" key="5">
    <source>
        <dbReference type="ARBA" id="ARBA00023136"/>
    </source>
</evidence>
<comment type="subcellular location">
    <subcellularLocation>
        <location evidence="6">Cell membrane</location>
        <topology evidence="6">Multi-pass membrane protein</topology>
    </subcellularLocation>
    <subcellularLocation>
        <location evidence="1">Membrane</location>
        <topology evidence="1">Multi-pass membrane protein</topology>
    </subcellularLocation>
</comment>
<feature type="transmembrane region" description="Helical" evidence="6">
    <location>
        <begin position="288"/>
        <end position="312"/>
    </location>
</feature>
<keyword evidence="9" id="KW-1185">Reference proteome</keyword>
<accession>A0ABX1Z305</accession>
<keyword evidence="4 6" id="KW-1133">Transmembrane helix</keyword>
<feature type="transmembrane region" description="Helical" evidence="6">
    <location>
        <begin position="98"/>
        <end position="119"/>
    </location>
</feature>
<proteinExistence type="inferred from homology"/>
<feature type="domain" description="ABC transmembrane type-1" evidence="7">
    <location>
        <begin position="94"/>
        <end position="309"/>
    </location>
</feature>
<dbReference type="PANTHER" id="PTHR43496:SF1">
    <property type="entry name" value="POLYGALACTURONAN_RHAMNOGALACTURONAN TRANSPORT SYSTEM PERMEASE PROTEIN YTEP"/>
    <property type="match status" value="1"/>
</dbReference>
<keyword evidence="3 6" id="KW-0812">Transmembrane</keyword>
<dbReference type="PANTHER" id="PTHR43496">
    <property type="entry name" value="PROTEIN LPLB"/>
    <property type="match status" value="1"/>
</dbReference>
<dbReference type="Proteomes" id="UP000658690">
    <property type="component" value="Unassembled WGS sequence"/>
</dbReference>
<feature type="transmembrane region" description="Helical" evidence="6">
    <location>
        <begin position="185"/>
        <end position="207"/>
    </location>
</feature>
<comment type="caution">
    <text evidence="8">The sequence shown here is derived from an EMBL/GenBank/DDBJ whole genome shotgun (WGS) entry which is preliminary data.</text>
</comment>
<evidence type="ECO:0000256" key="3">
    <source>
        <dbReference type="ARBA" id="ARBA00022692"/>
    </source>
</evidence>